<dbReference type="RefSeq" id="XP_001316664.1">
    <property type="nucleotide sequence ID" value="XM_001316629.1"/>
</dbReference>
<evidence type="ECO:0000313" key="2">
    <source>
        <dbReference type="EMBL" id="EAY04441.1"/>
    </source>
</evidence>
<name>A2ESD8_TRIV3</name>
<gene>
    <name evidence="2" type="ORF">TVAG_396270</name>
</gene>
<sequence length="67" mass="7196">MCKEADNQDSAAKYANPNALPEPTEPTQVPQDALVPPQHSSNFDHQQPTIANAENFSDKDLSSVSSA</sequence>
<proteinExistence type="predicted"/>
<dbReference type="VEuPathDB" id="TrichDB:TVAG_396270"/>
<accession>A2ESD8</accession>
<reference evidence="2" key="1">
    <citation type="submission" date="2006-10" db="EMBL/GenBank/DDBJ databases">
        <authorList>
            <person name="Amadeo P."/>
            <person name="Zhao Q."/>
            <person name="Wortman J."/>
            <person name="Fraser-Liggett C."/>
            <person name="Carlton J."/>
        </authorList>
    </citation>
    <scope>NUCLEOTIDE SEQUENCE</scope>
    <source>
        <strain evidence="2">G3</strain>
    </source>
</reference>
<dbReference type="KEGG" id="tva:4762302"/>
<protein>
    <submittedName>
        <fullName evidence="2">Uncharacterized protein</fullName>
    </submittedName>
</protein>
<dbReference type="AlphaFoldDB" id="A2ESD8"/>
<dbReference type="VEuPathDB" id="TrichDB:TVAGG3_0883150"/>
<dbReference type="Proteomes" id="UP000001542">
    <property type="component" value="Unassembled WGS sequence"/>
</dbReference>
<organism evidence="2 3">
    <name type="scientific">Trichomonas vaginalis (strain ATCC PRA-98 / G3)</name>
    <dbReference type="NCBI Taxonomy" id="412133"/>
    <lineage>
        <taxon>Eukaryota</taxon>
        <taxon>Metamonada</taxon>
        <taxon>Parabasalia</taxon>
        <taxon>Trichomonadida</taxon>
        <taxon>Trichomonadidae</taxon>
        <taxon>Trichomonas</taxon>
    </lineage>
</organism>
<feature type="compositionally biased region" description="Polar residues" evidence="1">
    <location>
        <begin position="38"/>
        <end position="55"/>
    </location>
</feature>
<dbReference type="EMBL" id="DS113475">
    <property type="protein sequence ID" value="EAY04441.1"/>
    <property type="molecule type" value="Genomic_DNA"/>
</dbReference>
<feature type="region of interest" description="Disordered" evidence="1">
    <location>
        <begin position="1"/>
        <end position="67"/>
    </location>
</feature>
<reference evidence="2" key="2">
    <citation type="journal article" date="2007" name="Science">
        <title>Draft genome sequence of the sexually transmitted pathogen Trichomonas vaginalis.</title>
        <authorList>
            <person name="Carlton J.M."/>
            <person name="Hirt R.P."/>
            <person name="Silva J.C."/>
            <person name="Delcher A.L."/>
            <person name="Schatz M."/>
            <person name="Zhao Q."/>
            <person name="Wortman J.R."/>
            <person name="Bidwell S.L."/>
            <person name="Alsmark U.C.M."/>
            <person name="Besteiro S."/>
            <person name="Sicheritz-Ponten T."/>
            <person name="Noel C.J."/>
            <person name="Dacks J.B."/>
            <person name="Foster P.G."/>
            <person name="Simillion C."/>
            <person name="Van de Peer Y."/>
            <person name="Miranda-Saavedra D."/>
            <person name="Barton G.J."/>
            <person name="Westrop G.D."/>
            <person name="Mueller S."/>
            <person name="Dessi D."/>
            <person name="Fiori P.L."/>
            <person name="Ren Q."/>
            <person name="Paulsen I."/>
            <person name="Zhang H."/>
            <person name="Bastida-Corcuera F.D."/>
            <person name="Simoes-Barbosa A."/>
            <person name="Brown M.T."/>
            <person name="Hayes R.D."/>
            <person name="Mukherjee M."/>
            <person name="Okumura C.Y."/>
            <person name="Schneider R."/>
            <person name="Smith A.J."/>
            <person name="Vanacova S."/>
            <person name="Villalvazo M."/>
            <person name="Haas B.J."/>
            <person name="Pertea M."/>
            <person name="Feldblyum T.V."/>
            <person name="Utterback T.R."/>
            <person name="Shu C.L."/>
            <person name="Osoegawa K."/>
            <person name="de Jong P.J."/>
            <person name="Hrdy I."/>
            <person name="Horvathova L."/>
            <person name="Zubacova Z."/>
            <person name="Dolezal P."/>
            <person name="Malik S.B."/>
            <person name="Logsdon J.M. Jr."/>
            <person name="Henze K."/>
            <person name="Gupta A."/>
            <person name="Wang C.C."/>
            <person name="Dunne R.L."/>
            <person name="Upcroft J.A."/>
            <person name="Upcroft P."/>
            <person name="White O."/>
            <person name="Salzberg S.L."/>
            <person name="Tang P."/>
            <person name="Chiu C.-H."/>
            <person name="Lee Y.-S."/>
            <person name="Embley T.M."/>
            <person name="Coombs G.H."/>
            <person name="Mottram J.C."/>
            <person name="Tachezy J."/>
            <person name="Fraser-Liggett C.M."/>
            <person name="Johnson P.J."/>
        </authorList>
    </citation>
    <scope>NUCLEOTIDE SEQUENCE [LARGE SCALE GENOMIC DNA]</scope>
    <source>
        <strain evidence="2">G3</strain>
    </source>
</reference>
<dbReference type="InParanoid" id="A2ESD8"/>
<evidence type="ECO:0000313" key="3">
    <source>
        <dbReference type="Proteomes" id="UP000001542"/>
    </source>
</evidence>
<keyword evidence="3" id="KW-1185">Reference proteome</keyword>
<evidence type="ECO:0000256" key="1">
    <source>
        <dbReference type="SAM" id="MobiDB-lite"/>
    </source>
</evidence>